<dbReference type="InterPro" id="IPR010985">
    <property type="entry name" value="Ribbon_hlx_hlx"/>
</dbReference>
<sequence length="70" mass="7993">MRNLSATAFKPARKATGVKTVSASADNDDEWVKTSICMRRGQRRRLKRWAMDHDTTIQEVIESAVDAWID</sequence>
<name>A0A087D244_9BIFI</name>
<reference evidence="1 2" key="1">
    <citation type="submission" date="2014-03" db="EMBL/GenBank/DDBJ databases">
        <title>Genomics of Bifidobacteria.</title>
        <authorList>
            <person name="Ventura M."/>
            <person name="Milani C."/>
            <person name="Lugli G.A."/>
        </authorList>
    </citation>
    <scope>NUCLEOTIDE SEQUENCE [LARGE SCALE GENOMIC DNA]</scope>
    <source>
        <strain evidence="1 2">DSM 23967</strain>
    </source>
</reference>
<dbReference type="AlphaFoldDB" id="A0A087D244"/>
<gene>
    <name evidence="1" type="ORF">BISA_2336</name>
</gene>
<dbReference type="GO" id="GO:0006355">
    <property type="term" value="P:regulation of DNA-templated transcription"/>
    <property type="evidence" value="ECO:0007669"/>
    <property type="project" value="InterPro"/>
</dbReference>
<comment type="caution">
    <text evidence="1">The sequence shown here is derived from an EMBL/GenBank/DDBJ whole genome shotgun (WGS) entry which is preliminary data.</text>
</comment>
<dbReference type="STRING" id="1437607.BISA_2336"/>
<dbReference type="OrthoDB" id="3234901at2"/>
<proteinExistence type="predicted"/>
<protein>
    <submittedName>
        <fullName evidence="1">ATPase for chromosome partitioning</fullName>
    </submittedName>
</protein>
<dbReference type="Gene3D" id="1.10.1220.10">
    <property type="entry name" value="Met repressor-like"/>
    <property type="match status" value="1"/>
</dbReference>
<dbReference type="SUPFAM" id="SSF47598">
    <property type="entry name" value="Ribbon-helix-helix"/>
    <property type="match status" value="1"/>
</dbReference>
<accession>A0A087D244</accession>
<evidence type="ECO:0000313" key="2">
    <source>
        <dbReference type="Proteomes" id="UP000029066"/>
    </source>
</evidence>
<dbReference type="Proteomes" id="UP000029066">
    <property type="component" value="Unassembled WGS sequence"/>
</dbReference>
<dbReference type="EMBL" id="JGZN01000031">
    <property type="protein sequence ID" value="KFI89594.1"/>
    <property type="molecule type" value="Genomic_DNA"/>
</dbReference>
<evidence type="ECO:0000313" key="1">
    <source>
        <dbReference type="EMBL" id="KFI89594.1"/>
    </source>
</evidence>
<dbReference type="InterPro" id="IPR013321">
    <property type="entry name" value="Arc_rbn_hlx_hlx"/>
</dbReference>
<organism evidence="1 2">
    <name type="scientific">Bifidobacterium saguini DSM 23967</name>
    <dbReference type="NCBI Taxonomy" id="1437607"/>
    <lineage>
        <taxon>Bacteria</taxon>
        <taxon>Bacillati</taxon>
        <taxon>Actinomycetota</taxon>
        <taxon>Actinomycetes</taxon>
        <taxon>Bifidobacteriales</taxon>
        <taxon>Bifidobacteriaceae</taxon>
        <taxon>Bifidobacterium</taxon>
    </lineage>
</organism>
<dbReference type="RefSeq" id="WP_033892179.1">
    <property type="nucleotide sequence ID" value="NZ_JDUT01000005.1"/>
</dbReference>